<feature type="transmembrane region" description="Helical" evidence="1">
    <location>
        <begin position="146"/>
        <end position="175"/>
    </location>
</feature>
<dbReference type="EMBL" id="RJTM01000171">
    <property type="protein sequence ID" value="RNL75235.1"/>
    <property type="molecule type" value="Genomic_DNA"/>
</dbReference>
<protein>
    <submittedName>
        <fullName evidence="3">CPBP family intramembrane metalloprotease</fullName>
    </submittedName>
</protein>
<feature type="transmembrane region" description="Helical" evidence="1">
    <location>
        <begin position="74"/>
        <end position="96"/>
    </location>
</feature>
<evidence type="ECO:0000313" key="3">
    <source>
        <dbReference type="EMBL" id="RNL75235.1"/>
    </source>
</evidence>
<evidence type="ECO:0000313" key="4">
    <source>
        <dbReference type="Proteomes" id="UP000267469"/>
    </source>
</evidence>
<dbReference type="InterPro" id="IPR003675">
    <property type="entry name" value="Rce1/LyrA-like_dom"/>
</dbReference>
<sequence length="241" mass="27779">MRYAVMNMSKNKLTYLHFFLYVIFITAITYIDDISGLQGMLTLPVLLLISFFFVKKPLGNILPNTRKYNNLPYIITGIISVIIFHAFFVITVFSSQDDKLFFYEENDTLFLIKMFALFPFMEELVFRRCFLDSLLKHSSLKKAVFLTSLGFALCHIFSDSGLLPVFMVSVFLGLVYTETKSLLLCFLFHSLANILAYMVSIYRKDLLFKFSTEWSVIIIVFSLLLIVASAIAIFKNTAKDK</sequence>
<dbReference type="OrthoDB" id="1433379at2"/>
<keyword evidence="3" id="KW-0482">Metalloprotease</keyword>
<evidence type="ECO:0000256" key="1">
    <source>
        <dbReference type="SAM" id="Phobius"/>
    </source>
</evidence>
<feature type="transmembrane region" description="Helical" evidence="1">
    <location>
        <begin position="37"/>
        <end position="54"/>
    </location>
</feature>
<accession>A0A3N0DHW4</accession>
<gene>
    <name evidence="3" type="ORF">ED312_21745</name>
</gene>
<comment type="caution">
    <text evidence="3">The sequence shown here is derived from an EMBL/GenBank/DDBJ whole genome shotgun (WGS) entry which is preliminary data.</text>
</comment>
<dbReference type="AlphaFoldDB" id="A0A3N0DHW4"/>
<keyword evidence="1" id="KW-1133">Transmembrane helix</keyword>
<dbReference type="Proteomes" id="UP000267469">
    <property type="component" value="Unassembled WGS sequence"/>
</dbReference>
<evidence type="ECO:0000259" key="2">
    <source>
        <dbReference type="Pfam" id="PF02517"/>
    </source>
</evidence>
<dbReference type="GO" id="GO:0004175">
    <property type="term" value="F:endopeptidase activity"/>
    <property type="evidence" value="ECO:0007669"/>
    <property type="project" value="UniProtKB-ARBA"/>
</dbReference>
<dbReference type="GO" id="GO:0080120">
    <property type="term" value="P:CAAX-box protein maturation"/>
    <property type="evidence" value="ECO:0007669"/>
    <property type="project" value="UniProtKB-ARBA"/>
</dbReference>
<keyword evidence="1" id="KW-0812">Transmembrane</keyword>
<dbReference type="GO" id="GO:0008237">
    <property type="term" value="F:metallopeptidase activity"/>
    <property type="evidence" value="ECO:0007669"/>
    <property type="project" value="UniProtKB-KW"/>
</dbReference>
<name>A0A3N0DHW4_SINP1</name>
<feature type="transmembrane region" description="Helical" evidence="1">
    <location>
        <begin position="181"/>
        <end position="202"/>
    </location>
</feature>
<feature type="transmembrane region" description="Helical" evidence="1">
    <location>
        <begin position="12"/>
        <end position="31"/>
    </location>
</feature>
<feature type="transmembrane region" description="Helical" evidence="1">
    <location>
        <begin position="214"/>
        <end position="234"/>
    </location>
</feature>
<dbReference type="Pfam" id="PF02517">
    <property type="entry name" value="Rce1-like"/>
    <property type="match status" value="1"/>
</dbReference>
<keyword evidence="1" id="KW-0472">Membrane</keyword>
<keyword evidence="3" id="KW-0645">Protease</keyword>
<dbReference type="GO" id="GO:0006508">
    <property type="term" value="P:proteolysis"/>
    <property type="evidence" value="ECO:0007669"/>
    <property type="project" value="UniProtKB-KW"/>
</dbReference>
<reference evidence="3 4" key="1">
    <citation type="submission" date="2018-10" db="EMBL/GenBank/DDBJ databases">
        <title>Sinomicrobium pectinilyticum sp. nov., a pectinase-producing bacterium isolated from alkaline and saline soil, and emended description of the genus Sinomicrobium.</title>
        <authorList>
            <person name="Cheng B."/>
            <person name="Li C."/>
            <person name="Lai Q."/>
            <person name="Du M."/>
            <person name="Shao Z."/>
            <person name="Xu P."/>
            <person name="Yang C."/>
        </authorList>
    </citation>
    <scope>NUCLEOTIDE SEQUENCE [LARGE SCALE GENOMIC DNA]</scope>
    <source>
        <strain evidence="3 4">5DNS001</strain>
    </source>
</reference>
<proteinExistence type="predicted"/>
<organism evidence="3 4">
    <name type="scientific">Sinomicrobium pectinilyticum</name>
    <dbReference type="NCBI Taxonomy" id="1084421"/>
    <lineage>
        <taxon>Bacteria</taxon>
        <taxon>Pseudomonadati</taxon>
        <taxon>Bacteroidota</taxon>
        <taxon>Flavobacteriia</taxon>
        <taxon>Flavobacteriales</taxon>
        <taxon>Flavobacteriaceae</taxon>
        <taxon>Sinomicrobium</taxon>
    </lineage>
</organism>
<keyword evidence="4" id="KW-1185">Reference proteome</keyword>
<feature type="domain" description="CAAX prenyl protease 2/Lysostaphin resistance protein A-like" evidence="2">
    <location>
        <begin position="108"/>
        <end position="194"/>
    </location>
</feature>
<keyword evidence="3" id="KW-0378">Hydrolase</keyword>